<evidence type="ECO:0008006" key="11">
    <source>
        <dbReference type="Google" id="ProtNLM"/>
    </source>
</evidence>
<dbReference type="InterPro" id="IPR017972">
    <property type="entry name" value="Cyt_P450_CS"/>
</dbReference>
<evidence type="ECO:0000256" key="1">
    <source>
        <dbReference type="ARBA" id="ARBA00010617"/>
    </source>
</evidence>
<dbReference type="SUPFAM" id="SSF48264">
    <property type="entry name" value="Cytochrome P450"/>
    <property type="match status" value="1"/>
</dbReference>
<dbReference type="Proteomes" id="UP000663877">
    <property type="component" value="Unassembled WGS sequence"/>
</dbReference>
<dbReference type="EMBL" id="CAJNOM010000095">
    <property type="protein sequence ID" value="CAF1036370.1"/>
    <property type="molecule type" value="Genomic_DNA"/>
</dbReference>
<evidence type="ECO:0000256" key="3">
    <source>
        <dbReference type="ARBA" id="ARBA00023002"/>
    </source>
</evidence>
<dbReference type="OrthoDB" id="1470350at2759"/>
<dbReference type="Pfam" id="PF00067">
    <property type="entry name" value="p450"/>
    <property type="match status" value="1"/>
</dbReference>
<organism evidence="8 10">
    <name type="scientific">Adineta steineri</name>
    <dbReference type="NCBI Taxonomy" id="433720"/>
    <lineage>
        <taxon>Eukaryota</taxon>
        <taxon>Metazoa</taxon>
        <taxon>Spiralia</taxon>
        <taxon>Gnathifera</taxon>
        <taxon>Rotifera</taxon>
        <taxon>Eurotatoria</taxon>
        <taxon>Bdelloidea</taxon>
        <taxon>Adinetida</taxon>
        <taxon>Adinetidae</taxon>
        <taxon>Adineta</taxon>
    </lineage>
</organism>
<dbReference type="PRINTS" id="PR00463">
    <property type="entry name" value="EP450I"/>
</dbReference>
<protein>
    <recommendedName>
        <fullName evidence="11">Cytochrome P450</fullName>
    </recommendedName>
</protein>
<keyword evidence="2 5" id="KW-0479">Metal-binding</keyword>
<dbReference type="Proteomes" id="UP000663832">
    <property type="component" value="Unassembled WGS sequence"/>
</dbReference>
<dbReference type="PROSITE" id="PS00086">
    <property type="entry name" value="CYTOCHROME_P450"/>
    <property type="match status" value="1"/>
</dbReference>
<dbReference type="InterPro" id="IPR001128">
    <property type="entry name" value="Cyt_P450"/>
</dbReference>
<keyword evidence="10" id="KW-1185">Reference proteome</keyword>
<accession>A0A814JEJ0</accession>
<dbReference type="GO" id="GO:0006629">
    <property type="term" value="P:lipid metabolic process"/>
    <property type="evidence" value="ECO:0007669"/>
    <property type="project" value="UniProtKB-ARBA"/>
</dbReference>
<sequence length="490" mass="56545">MLILFLIISICILCLIYLIILIYSRPLHGIPIADHYNPIFGHLLTFLKNFDHVHDARLQEALRQESLGHACFQELLPLLPPRVDLLTPELVEFVLRSEFNSFEKGSIFTEPFLEVFGQGILNVDGAQWKFHRRMAQHLVTRNGMNKAQEVFIEHANRFLKLLRNVKSADMQVLFHRYTMDCTCELVCGFDLDSLSTQSTVPFVDAFDNGIAISVRRFLMPTFLWKFKRWLNIGDEKLLKQYCLVINEFVMDIVKEHNVIGDDLLSRLLEEENMTKELLRDILVTMIAAGRDTVAVALTHLFHMLHKHPDVEQKLIDELHEKANNVISEEILSNLTYMDCVILEVCRLYPPLPLDFKVCARDIHLPGATNILLPKSTIVSYTPYHFHRLSSVWGLDAMDFIPERWLDADGKVKVESQFKFLSFNAGPRLCLGRAMALLEVKILAAILLNEFHFKLNDEKNFDTRFKFTTTCPFANGLNMIVMRREHASTNS</sequence>
<reference evidence="8" key="1">
    <citation type="submission" date="2021-02" db="EMBL/GenBank/DDBJ databases">
        <authorList>
            <person name="Nowell W R."/>
        </authorList>
    </citation>
    <scope>NUCLEOTIDE SEQUENCE</scope>
</reference>
<evidence type="ECO:0000256" key="4">
    <source>
        <dbReference type="ARBA" id="ARBA00023004"/>
    </source>
</evidence>
<dbReference type="AlphaFoldDB" id="A0A814JEJ0"/>
<dbReference type="InterPro" id="IPR036396">
    <property type="entry name" value="Cyt_P450_sf"/>
</dbReference>
<evidence type="ECO:0000313" key="7">
    <source>
        <dbReference type="EMBL" id="CAF1004224.1"/>
    </source>
</evidence>
<comment type="cofactor">
    <cofactor evidence="5">
        <name>heme</name>
        <dbReference type="ChEBI" id="CHEBI:30413"/>
    </cofactor>
</comment>
<dbReference type="PRINTS" id="PR00385">
    <property type="entry name" value="P450"/>
</dbReference>
<evidence type="ECO:0000256" key="5">
    <source>
        <dbReference type="PIRSR" id="PIRSR602401-1"/>
    </source>
</evidence>
<dbReference type="GO" id="GO:0005506">
    <property type="term" value="F:iron ion binding"/>
    <property type="evidence" value="ECO:0007669"/>
    <property type="project" value="InterPro"/>
</dbReference>
<comment type="similarity">
    <text evidence="1 6">Belongs to the cytochrome P450 family.</text>
</comment>
<comment type="caution">
    <text evidence="8">The sequence shown here is derived from an EMBL/GenBank/DDBJ whole genome shotgun (WGS) entry which is preliminary data.</text>
</comment>
<dbReference type="EMBL" id="CAJNOI010000129">
    <property type="protein sequence ID" value="CAF1104478.1"/>
    <property type="molecule type" value="Genomic_DNA"/>
</dbReference>
<evidence type="ECO:0000256" key="6">
    <source>
        <dbReference type="RuleBase" id="RU000461"/>
    </source>
</evidence>
<gene>
    <name evidence="9" type="ORF">BJG266_LOCUS21538</name>
    <name evidence="7" type="ORF">QVE165_LOCUS15106</name>
    <name evidence="8" type="ORF">QVE165_LOCUS16829</name>
</gene>
<proteinExistence type="inferred from homology"/>
<name>A0A814JEJ0_9BILA</name>
<keyword evidence="6" id="KW-0503">Monooxygenase</keyword>
<keyword evidence="3 6" id="KW-0560">Oxidoreductase</keyword>
<keyword evidence="4 5" id="KW-0408">Iron</keyword>
<evidence type="ECO:0000313" key="9">
    <source>
        <dbReference type="EMBL" id="CAF1104478.1"/>
    </source>
</evidence>
<dbReference type="InterPro" id="IPR002401">
    <property type="entry name" value="Cyt_P450_E_grp-I"/>
</dbReference>
<evidence type="ECO:0000313" key="8">
    <source>
        <dbReference type="EMBL" id="CAF1036370.1"/>
    </source>
</evidence>
<keyword evidence="5 6" id="KW-0349">Heme</keyword>
<evidence type="ECO:0000256" key="2">
    <source>
        <dbReference type="ARBA" id="ARBA00022723"/>
    </source>
</evidence>
<dbReference type="EMBL" id="CAJNOM010000081">
    <property type="protein sequence ID" value="CAF1004224.1"/>
    <property type="molecule type" value="Genomic_DNA"/>
</dbReference>
<feature type="binding site" description="axial binding residue" evidence="5">
    <location>
        <position position="429"/>
    </location>
    <ligand>
        <name>heme</name>
        <dbReference type="ChEBI" id="CHEBI:30413"/>
    </ligand>
    <ligandPart>
        <name>Fe</name>
        <dbReference type="ChEBI" id="CHEBI:18248"/>
    </ligandPart>
</feature>
<dbReference type="GO" id="GO:0016705">
    <property type="term" value="F:oxidoreductase activity, acting on paired donors, with incorporation or reduction of molecular oxygen"/>
    <property type="evidence" value="ECO:0007669"/>
    <property type="project" value="InterPro"/>
</dbReference>
<evidence type="ECO:0000313" key="10">
    <source>
        <dbReference type="Proteomes" id="UP000663832"/>
    </source>
</evidence>
<dbReference type="Gene3D" id="1.10.630.10">
    <property type="entry name" value="Cytochrome P450"/>
    <property type="match status" value="1"/>
</dbReference>
<dbReference type="PANTHER" id="PTHR24296">
    <property type="entry name" value="CYTOCHROME P450"/>
    <property type="match status" value="1"/>
</dbReference>
<dbReference type="GO" id="GO:0004497">
    <property type="term" value="F:monooxygenase activity"/>
    <property type="evidence" value="ECO:0007669"/>
    <property type="project" value="UniProtKB-KW"/>
</dbReference>
<dbReference type="GO" id="GO:0020037">
    <property type="term" value="F:heme binding"/>
    <property type="evidence" value="ECO:0007669"/>
    <property type="project" value="InterPro"/>
</dbReference>